<feature type="transmembrane region" description="Helical" evidence="6">
    <location>
        <begin position="281"/>
        <end position="301"/>
    </location>
</feature>
<evidence type="ECO:0000256" key="2">
    <source>
        <dbReference type="ARBA" id="ARBA00022692"/>
    </source>
</evidence>
<dbReference type="Gene3D" id="1.20.1720.10">
    <property type="entry name" value="Multidrug resistance protein D"/>
    <property type="match status" value="1"/>
</dbReference>
<sequence length="505" mass="49994">MSPVPVADGSPGRPGAGPASPQGSPARIMTALVLAVLSYALMQTMLVPTIGVLQRELHTTAAGASWAVLSSTLLASAVLTPVVSRLGDSHGRRKVLVAVLVVYLAGTIGCAAAWDIGALIAFRAVQGVSLSVLPLAFGLIREALPADRVAASLGLTSGLVGGAAGVGLVCGGLIADHASWRWLFVAGAVLVAAALLMTRAVPAGPPGRAERLDLPGAGLFGLSLTALLLALTEGSPWGWTSGRVLGLFGAAVALFAAFVVRERMAAEPMIDVRLLTQRPILVAHLGAFMLGANQFVFYVLVPKLAELPRGLPPQDARLLGYGFGMSVTGAGLVMVPGTLLGLAASSSAGRAVTRRGPAAVLGLGLALAAAGGALLAAAHAGAWQVTVIYALVGAGSGLAMAALPALIHAHTRPEEVATANGVNTVARTVGGAVGSQLGTAVLASAALPGTVLPAEHGFTAAFAVGAGVAAVGALLCLAARVRARGGPVLAAPAAAPGEVPTAEKA</sequence>
<name>A0ABX0ZKJ4_9ACTN</name>
<feature type="transmembrane region" description="Helical" evidence="6">
    <location>
        <begin position="428"/>
        <end position="447"/>
    </location>
</feature>
<dbReference type="Gene3D" id="1.20.1250.20">
    <property type="entry name" value="MFS general substrate transporter like domains"/>
    <property type="match status" value="1"/>
</dbReference>
<evidence type="ECO:0000313" key="9">
    <source>
        <dbReference type="Proteomes" id="UP000734511"/>
    </source>
</evidence>
<dbReference type="Proteomes" id="UP000734511">
    <property type="component" value="Unassembled WGS sequence"/>
</dbReference>
<reference evidence="8 9" key="1">
    <citation type="submission" date="2020-03" db="EMBL/GenBank/DDBJ databases">
        <title>WGS of actinomycetes isolated from Thailand.</title>
        <authorList>
            <person name="Thawai C."/>
        </authorList>
    </citation>
    <scope>NUCLEOTIDE SEQUENCE [LARGE SCALE GENOMIC DNA]</scope>
    <source>
        <strain evidence="8 9">PRB2-1</strain>
    </source>
</reference>
<evidence type="ECO:0000256" key="5">
    <source>
        <dbReference type="SAM" id="MobiDB-lite"/>
    </source>
</evidence>
<feature type="transmembrane region" description="Helical" evidence="6">
    <location>
        <begin position="356"/>
        <end position="380"/>
    </location>
</feature>
<dbReference type="EMBL" id="JAATEJ010000005">
    <property type="protein sequence ID" value="NJP43560.1"/>
    <property type="molecule type" value="Genomic_DNA"/>
</dbReference>
<keyword evidence="2 6" id="KW-0812">Transmembrane</keyword>
<evidence type="ECO:0000256" key="3">
    <source>
        <dbReference type="ARBA" id="ARBA00022989"/>
    </source>
</evidence>
<accession>A0ABX0ZKJ4</accession>
<feature type="transmembrane region" description="Helical" evidence="6">
    <location>
        <begin position="237"/>
        <end position="260"/>
    </location>
</feature>
<protein>
    <submittedName>
        <fullName evidence="8">MFS transporter</fullName>
    </submittedName>
</protein>
<evidence type="ECO:0000259" key="7">
    <source>
        <dbReference type="PROSITE" id="PS50850"/>
    </source>
</evidence>
<evidence type="ECO:0000256" key="4">
    <source>
        <dbReference type="ARBA" id="ARBA00023136"/>
    </source>
</evidence>
<feature type="transmembrane region" description="Helical" evidence="6">
    <location>
        <begin position="31"/>
        <end position="51"/>
    </location>
</feature>
<dbReference type="RefSeq" id="WP_167982428.1">
    <property type="nucleotide sequence ID" value="NZ_JAATEJ010000005.1"/>
</dbReference>
<dbReference type="InterPro" id="IPR020846">
    <property type="entry name" value="MFS_dom"/>
</dbReference>
<keyword evidence="9" id="KW-1185">Reference proteome</keyword>
<keyword evidence="4 6" id="KW-0472">Membrane</keyword>
<feature type="transmembrane region" description="Helical" evidence="6">
    <location>
        <begin position="321"/>
        <end position="344"/>
    </location>
</feature>
<feature type="transmembrane region" description="Helical" evidence="6">
    <location>
        <begin position="152"/>
        <end position="174"/>
    </location>
</feature>
<dbReference type="SUPFAM" id="SSF103473">
    <property type="entry name" value="MFS general substrate transporter"/>
    <property type="match status" value="1"/>
</dbReference>
<dbReference type="PANTHER" id="PTHR23501">
    <property type="entry name" value="MAJOR FACILITATOR SUPERFAMILY"/>
    <property type="match status" value="1"/>
</dbReference>
<evidence type="ECO:0000256" key="6">
    <source>
        <dbReference type="SAM" id="Phobius"/>
    </source>
</evidence>
<feature type="transmembrane region" description="Helical" evidence="6">
    <location>
        <begin position="386"/>
        <end position="407"/>
    </location>
</feature>
<comment type="caution">
    <text evidence="8">The sequence shown here is derived from an EMBL/GenBank/DDBJ whole genome shotgun (WGS) entry which is preliminary data.</text>
</comment>
<dbReference type="Pfam" id="PF07690">
    <property type="entry name" value="MFS_1"/>
    <property type="match status" value="2"/>
</dbReference>
<gene>
    <name evidence="8" type="ORF">HCN08_09130</name>
</gene>
<feature type="transmembrane region" description="Helical" evidence="6">
    <location>
        <begin position="459"/>
        <end position="479"/>
    </location>
</feature>
<feature type="transmembrane region" description="Helical" evidence="6">
    <location>
        <begin position="212"/>
        <end position="231"/>
    </location>
</feature>
<feature type="compositionally biased region" description="Low complexity" evidence="5">
    <location>
        <begin position="9"/>
        <end position="24"/>
    </location>
</feature>
<dbReference type="InterPro" id="IPR011701">
    <property type="entry name" value="MFS"/>
</dbReference>
<organism evidence="8 9">
    <name type="scientific">Actinacidiphila epipremni</name>
    <dbReference type="NCBI Taxonomy" id="2053013"/>
    <lineage>
        <taxon>Bacteria</taxon>
        <taxon>Bacillati</taxon>
        <taxon>Actinomycetota</taxon>
        <taxon>Actinomycetes</taxon>
        <taxon>Kitasatosporales</taxon>
        <taxon>Streptomycetaceae</taxon>
        <taxon>Actinacidiphila</taxon>
    </lineage>
</organism>
<evidence type="ECO:0000256" key="1">
    <source>
        <dbReference type="ARBA" id="ARBA00004651"/>
    </source>
</evidence>
<dbReference type="PROSITE" id="PS50850">
    <property type="entry name" value="MFS"/>
    <property type="match status" value="1"/>
</dbReference>
<keyword evidence="3 6" id="KW-1133">Transmembrane helix</keyword>
<dbReference type="PANTHER" id="PTHR23501:SF197">
    <property type="entry name" value="COMD"/>
    <property type="match status" value="1"/>
</dbReference>
<dbReference type="InterPro" id="IPR036259">
    <property type="entry name" value="MFS_trans_sf"/>
</dbReference>
<feature type="region of interest" description="Disordered" evidence="5">
    <location>
        <begin position="1"/>
        <end position="24"/>
    </location>
</feature>
<feature type="transmembrane region" description="Helical" evidence="6">
    <location>
        <begin position="95"/>
        <end position="114"/>
    </location>
</feature>
<feature type="domain" description="Major facilitator superfamily (MFS) profile" evidence="7">
    <location>
        <begin position="28"/>
        <end position="484"/>
    </location>
</feature>
<feature type="transmembrane region" description="Helical" evidence="6">
    <location>
        <begin position="180"/>
        <end position="200"/>
    </location>
</feature>
<feature type="transmembrane region" description="Helical" evidence="6">
    <location>
        <begin position="120"/>
        <end position="140"/>
    </location>
</feature>
<comment type="subcellular location">
    <subcellularLocation>
        <location evidence="1">Cell membrane</location>
        <topology evidence="1">Multi-pass membrane protein</topology>
    </subcellularLocation>
</comment>
<proteinExistence type="predicted"/>
<evidence type="ECO:0000313" key="8">
    <source>
        <dbReference type="EMBL" id="NJP43560.1"/>
    </source>
</evidence>